<evidence type="ECO:0000256" key="5">
    <source>
        <dbReference type="ARBA" id="ARBA00023136"/>
    </source>
</evidence>
<dbReference type="PROSITE" id="PS51257">
    <property type="entry name" value="PROKAR_LIPOPROTEIN"/>
    <property type="match status" value="1"/>
</dbReference>
<comment type="subcellular location">
    <subcellularLocation>
        <location evidence="1">Cell membrane</location>
        <topology evidence="1">Multi-pass membrane protein</topology>
    </subcellularLocation>
</comment>
<feature type="transmembrane region" description="Helical" evidence="6">
    <location>
        <begin position="108"/>
        <end position="129"/>
    </location>
</feature>
<evidence type="ECO:0000256" key="6">
    <source>
        <dbReference type="SAM" id="Phobius"/>
    </source>
</evidence>
<reference evidence="7" key="1">
    <citation type="journal article" date="2012" name="PLoS ONE">
        <title>Gene sets for utilization of primary and secondary nutrition supplies in the distal gut of endangered iberian lynx.</title>
        <authorList>
            <person name="Alcaide M."/>
            <person name="Messina E."/>
            <person name="Richter M."/>
            <person name="Bargiela R."/>
            <person name="Peplies J."/>
            <person name="Huws S.A."/>
            <person name="Newbold C.J."/>
            <person name="Golyshin P.N."/>
            <person name="Simon M.A."/>
            <person name="Lopez G."/>
            <person name="Yakimov M.M."/>
            <person name="Ferrer M."/>
        </authorList>
    </citation>
    <scope>NUCLEOTIDE SEQUENCE</scope>
</reference>
<sequence>MKEKISFKDLLVLAIGMFLVASCVYFIMMPSGFVVGSLAGLVIVLTHFIPLSVSTLTLVLNIFLLVVGFIFIGREFGGKTVIASLLLPSYLWIFERVFPNPPELTQDLFVNVICYILIISVGQAILFNINASS</sequence>
<evidence type="ECO:0000256" key="2">
    <source>
        <dbReference type="ARBA" id="ARBA00022475"/>
    </source>
</evidence>
<keyword evidence="4 6" id="KW-1133">Transmembrane helix</keyword>
<protein>
    <submittedName>
        <fullName evidence="7">Membrane protein containing DUF161</fullName>
    </submittedName>
</protein>
<dbReference type="Pfam" id="PF02588">
    <property type="entry name" value="YitT_membrane"/>
    <property type="match status" value="1"/>
</dbReference>
<dbReference type="EMBL" id="AMCI01003446">
    <property type="protein sequence ID" value="EJX00274.1"/>
    <property type="molecule type" value="Genomic_DNA"/>
</dbReference>
<keyword evidence="3 6" id="KW-0812">Transmembrane</keyword>
<feature type="transmembrane region" description="Helical" evidence="6">
    <location>
        <begin position="76"/>
        <end position="93"/>
    </location>
</feature>
<dbReference type="PANTHER" id="PTHR33545:SF9">
    <property type="entry name" value="UPF0750 MEMBRANE PROTEIN YITE"/>
    <property type="match status" value="1"/>
</dbReference>
<evidence type="ECO:0000313" key="7">
    <source>
        <dbReference type="EMBL" id="EJX00274.1"/>
    </source>
</evidence>
<proteinExistence type="predicted"/>
<name>J9G0B4_9ZZZZ</name>
<dbReference type="InterPro" id="IPR051461">
    <property type="entry name" value="UPF0750_membrane"/>
</dbReference>
<keyword evidence="2" id="KW-1003">Cell membrane</keyword>
<dbReference type="GO" id="GO:0005886">
    <property type="term" value="C:plasma membrane"/>
    <property type="evidence" value="ECO:0007669"/>
    <property type="project" value="UniProtKB-SubCell"/>
</dbReference>
<keyword evidence="5 6" id="KW-0472">Membrane</keyword>
<dbReference type="InterPro" id="IPR003740">
    <property type="entry name" value="YitT"/>
</dbReference>
<evidence type="ECO:0000256" key="4">
    <source>
        <dbReference type="ARBA" id="ARBA00022989"/>
    </source>
</evidence>
<gene>
    <name evidence="7" type="ORF">EVA_11619</name>
</gene>
<feature type="transmembrane region" description="Helical" evidence="6">
    <location>
        <begin position="51"/>
        <end position="71"/>
    </location>
</feature>
<evidence type="ECO:0000256" key="3">
    <source>
        <dbReference type="ARBA" id="ARBA00022692"/>
    </source>
</evidence>
<organism evidence="7">
    <name type="scientific">gut metagenome</name>
    <dbReference type="NCBI Taxonomy" id="749906"/>
    <lineage>
        <taxon>unclassified sequences</taxon>
        <taxon>metagenomes</taxon>
        <taxon>organismal metagenomes</taxon>
    </lineage>
</organism>
<comment type="caution">
    <text evidence="7">The sequence shown here is derived from an EMBL/GenBank/DDBJ whole genome shotgun (WGS) entry which is preliminary data.</text>
</comment>
<dbReference type="PANTHER" id="PTHR33545">
    <property type="entry name" value="UPF0750 MEMBRANE PROTEIN YITT-RELATED"/>
    <property type="match status" value="1"/>
</dbReference>
<feature type="transmembrane region" description="Helical" evidence="6">
    <location>
        <begin position="12"/>
        <end position="45"/>
    </location>
</feature>
<accession>J9G0B4</accession>
<feature type="non-terminal residue" evidence="7">
    <location>
        <position position="133"/>
    </location>
</feature>
<dbReference type="AlphaFoldDB" id="J9G0B4"/>
<evidence type="ECO:0000256" key="1">
    <source>
        <dbReference type="ARBA" id="ARBA00004651"/>
    </source>
</evidence>